<gene>
    <name evidence="1" type="ORF">THRCLA_23073</name>
</gene>
<organism evidence="1 2">
    <name type="scientific">Thraustotheca clavata</name>
    <dbReference type="NCBI Taxonomy" id="74557"/>
    <lineage>
        <taxon>Eukaryota</taxon>
        <taxon>Sar</taxon>
        <taxon>Stramenopiles</taxon>
        <taxon>Oomycota</taxon>
        <taxon>Saprolegniomycetes</taxon>
        <taxon>Saprolegniales</taxon>
        <taxon>Achlyaceae</taxon>
        <taxon>Thraustotheca</taxon>
    </lineage>
</organism>
<dbReference type="OrthoDB" id="122900at2759"/>
<proteinExistence type="predicted"/>
<evidence type="ECO:0000313" key="1">
    <source>
        <dbReference type="EMBL" id="OQR84586.1"/>
    </source>
</evidence>
<evidence type="ECO:0000313" key="2">
    <source>
        <dbReference type="Proteomes" id="UP000243217"/>
    </source>
</evidence>
<keyword evidence="2" id="KW-1185">Reference proteome</keyword>
<protein>
    <submittedName>
        <fullName evidence="1">Crinkler (CRN) family protein</fullName>
    </submittedName>
</protein>
<dbReference type="Proteomes" id="UP000243217">
    <property type="component" value="Unassembled WGS sequence"/>
</dbReference>
<accession>A0A1V9YFU5</accession>
<reference evidence="1 2" key="1">
    <citation type="journal article" date="2014" name="Genome Biol. Evol.">
        <title>The secreted proteins of Achlya hypogyna and Thraustotheca clavata identify the ancestral oomycete secretome and reveal gene acquisitions by horizontal gene transfer.</title>
        <authorList>
            <person name="Misner I."/>
            <person name="Blouin N."/>
            <person name="Leonard G."/>
            <person name="Richards T.A."/>
            <person name="Lane C.E."/>
        </authorList>
    </citation>
    <scope>NUCLEOTIDE SEQUENCE [LARGE SCALE GENOMIC DNA]</scope>
    <source>
        <strain evidence="1 2">ATCC 34112</strain>
    </source>
</reference>
<sequence length="455" mass="52416">MSLVPRFPKYQLEDQNEEIDGWFQATIKYPSLKYIVQNSRGRFARYFIDKVKEIWFNDIHLWDLIDEACGHVSIKTHQGKGFLNSPEGVLGQKMAITYNNVKPTKSTTPPPTKRFKYALPRKNGASCMHKHFANLVDEEVSDITLAENGLEKNDITWEPRCCFPSIEEDILLYLAILGGRKRATYYSHGSNTTYSAKKILDEFRLHGNTNAESNDVDLYENTVAHAVFSSSRRNGVQGLAFDNFFSYLLGEFQDIIWQSVNLKLNQTPVVLSDLIPSLANKTIPFLAPINALWPSYIFDQNKNDCNFGNFCRATNRDRVDLYIKDPRKSQEHRHDMKSKEKRKFHPIFLADCKCWRNKIGMSDVKSIVEGVDAVWTYKVQDKDNDTVTVVPQWNVLFVFCLSLNGGRQHEDINQFECLKIDREGQVEVIIENQGQQKHVVIVETDVHSYTPIHHA</sequence>
<name>A0A1V9YFU5_9STRA</name>
<comment type="caution">
    <text evidence="1">The sequence shown here is derived from an EMBL/GenBank/DDBJ whole genome shotgun (WGS) entry which is preliminary data.</text>
</comment>
<dbReference type="AlphaFoldDB" id="A0A1V9YFU5"/>
<dbReference type="EMBL" id="JNBS01003955">
    <property type="protein sequence ID" value="OQR84586.1"/>
    <property type="molecule type" value="Genomic_DNA"/>
</dbReference>